<dbReference type="PANTHER" id="PTHR30136:SF24">
    <property type="entry name" value="HTH-TYPE TRANSCRIPTIONAL REPRESSOR ALLR"/>
    <property type="match status" value="1"/>
</dbReference>
<dbReference type="InterPro" id="IPR036390">
    <property type="entry name" value="WH_DNA-bd_sf"/>
</dbReference>
<evidence type="ECO:0000256" key="5">
    <source>
        <dbReference type="ARBA" id="ARBA00042627"/>
    </source>
</evidence>
<protein>
    <recommendedName>
        <fullName evidence="4">HTH-type transcriptional repressor AllR</fullName>
    </recommendedName>
    <alternativeName>
        <fullName evidence="5">Negative regulator of allantoin and glyoxylate utilization operons</fullName>
    </alternativeName>
</protein>
<keyword evidence="1" id="KW-0805">Transcription regulation</keyword>
<dbReference type="InterPro" id="IPR014757">
    <property type="entry name" value="Tscrpt_reg_IclR_C"/>
</dbReference>
<dbReference type="InterPro" id="IPR050707">
    <property type="entry name" value="HTH_MetabolicPath_Reg"/>
</dbReference>
<feature type="domain" description="IclR-ED" evidence="7">
    <location>
        <begin position="71"/>
        <end position="247"/>
    </location>
</feature>
<evidence type="ECO:0000256" key="4">
    <source>
        <dbReference type="ARBA" id="ARBA00040379"/>
    </source>
</evidence>
<evidence type="ECO:0000259" key="6">
    <source>
        <dbReference type="PROSITE" id="PS51077"/>
    </source>
</evidence>
<dbReference type="GO" id="GO:0003700">
    <property type="term" value="F:DNA-binding transcription factor activity"/>
    <property type="evidence" value="ECO:0007669"/>
    <property type="project" value="TreeGrafter"/>
</dbReference>
<dbReference type="Gene3D" id="1.10.10.10">
    <property type="entry name" value="Winged helix-like DNA-binding domain superfamily/Winged helix DNA-binding domain"/>
    <property type="match status" value="1"/>
</dbReference>
<evidence type="ECO:0000313" key="8">
    <source>
        <dbReference type="EMBL" id="RPH26493.1"/>
    </source>
</evidence>
<comment type="caution">
    <text evidence="8">The sequence shown here is derived from an EMBL/GenBank/DDBJ whole genome shotgun (WGS) entry which is preliminary data.</text>
</comment>
<dbReference type="InterPro" id="IPR036388">
    <property type="entry name" value="WH-like_DNA-bd_sf"/>
</dbReference>
<dbReference type="SUPFAM" id="SSF55781">
    <property type="entry name" value="GAF domain-like"/>
    <property type="match status" value="1"/>
</dbReference>
<dbReference type="OrthoDB" id="9807558at2"/>
<accession>A0A3N5E4D7</accession>
<dbReference type="InterPro" id="IPR029016">
    <property type="entry name" value="GAF-like_dom_sf"/>
</dbReference>
<keyword evidence="2" id="KW-0238">DNA-binding</keyword>
<feature type="domain" description="HTH iclR-type" evidence="6">
    <location>
        <begin position="11"/>
        <end position="70"/>
    </location>
</feature>
<dbReference type="Proteomes" id="UP000268615">
    <property type="component" value="Unassembled WGS sequence"/>
</dbReference>
<evidence type="ECO:0000256" key="2">
    <source>
        <dbReference type="ARBA" id="ARBA00023125"/>
    </source>
</evidence>
<dbReference type="InterPro" id="IPR005471">
    <property type="entry name" value="Tscrpt_reg_IclR_N"/>
</dbReference>
<dbReference type="AlphaFoldDB" id="A0A3N5E4D7"/>
<evidence type="ECO:0000313" key="9">
    <source>
        <dbReference type="Proteomes" id="UP000268615"/>
    </source>
</evidence>
<proteinExistence type="predicted"/>
<name>A0A3N5E4D7_9ENTR</name>
<dbReference type="Pfam" id="PF01614">
    <property type="entry name" value="IclR_C"/>
    <property type="match status" value="1"/>
</dbReference>
<dbReference type="Pfam" id="PF09339">
    <property type="entry name" value="HTH_IclR"/>
    <property type="match status" value="1"/>
</dbReference>
<dbReference type="PANTHER" id="PTHR30136">
    <property type="entry name" value="HELIX-TURN-HELIX TRANSCRIPTIONAL REGULATOR, ICLR FAMILY"/>
    <property type="match status" value="1"/>
</dbReference>
<reference evidence="8 9" key="1">
    <citation type="submission" date="2018-11" db="EMBL/GenBank/DDBJ databases">
        <title>Draft genome sequence of Buttiauxella warmboldiae CCUG 35512.</title>
        <authorList>
            <person name="Salva-Serra F."/>
            <person name="Marathe N."/>
            <person name="Moore E."/>
            <person name="Svensson L."/>
            <person name="Engstrom-Jakobsson H."/>
        </authorList>
    </citation>
    <scope>NUCLEOTIDE SEQUENCE [LARGE SCALE GENOMIC DNA]</scope>
    <source>
        <strain evidence="8 9">CCUG 35512</strain>
    </source>
</reference>
<dbReference type="Gene3D" id="3.30.450.40">
    <property type="match status" value="1"/>
</dbReference>
<dbReference type="PROSITE" id="PS51078">
    <property type="entry name" value="ICLR_ED"/>
    <property type="match status" value="1"/>
</dbReference>
<dbReference type="RefSeq" id="WP_124024393.1">
    <property type="nucleotide sequence ID" value="NZ_RPOH01000046.1"/>
</dbReference>
<dbReference type="SUPFAM" id="SSF46785">
    <property type="entry name" value="Winged helix' DNA-binding domain"/>
    <property type="match status" value="1"/>
</dbReference>
<dbReference type="EMBL" id="RPOH01000046">
    <property type="protein sequence ID" value="RPH26493.1"/>
    <property type="molecule type" value="Genomic_DNA"/>
</dbReference>
<gene>
    <name evidence="8" type="ORF">EHN07_12115</name>
</gene>
<evidence type="ECO:0000256" key="1">
    <source>
        <dbReference type="ARBA" id="ARBA00023015"/>
    </source>
</evidence>
<keyword evidence="9" id="KW-1185">Reference proteome</keyword>
<dbReference type="PROSITE" id="PS51077">
    <property type="entry name" value="HTH_ICLR"/>
    <property type="match status" value="1"/>
</dbReference>
<keyword evidence="3" id="KW-0804">Transcription</keyword>
<dbReference type="GO" id="GO:0045892">
    <property type="term" value="P:negative regulation of DNA-templated transcription"/>
    <property type="evidence" value="ECO:0007669"/>
    <property type="project" value="TreeGrafter"/>
</dbReference>
<sequence>MNENAPNTTGVQTLIRGLTVIDAVMNGCHDLKSIGAYTGTARSTTHRLASALVEQRYLRYLPEQGYVLGSKLIELGAKALDSTSLYARAQPVLQRLAHYTQDTVHLGICEGEEVLYLIKINSQRGLEMRSRPGHRMPLPLTGIGKALLLDRGEAQWEELFCKCTDAIKLEDFMSKMRRYATGGYAFDLEENEPTIRCVAAPVYDASHAIVAAISVASTSTYMSYERMEELVPYVKACASEISTELGWTEHAPA</sequence>
<dbReference type="SMART" id="SM00346">
    <property type="entry name" value="HTH_ICLR"/>
    <property type="match status" value="1"/>
</dbReference>
<dbReference type="GO" id="GO:0003677">
    <property type="term" value="F:DNA binding"/>
    <property type="evidence" value="ECO:0007669"/>
    <property type="project" value="UniProtKB-KW"/>
</dbReference>
<evidence type="ECO:0000259" key="7">
    <source>
        <dbReference type="PROSITE" id="PS51078"/>
    </source>
</evidence>
<evidence type="ECO:0000256" key="3">
    <source>
        <dbReference type="ARBA" id="ARBA00023163"/>
    </source>
</evidence>
<organism evidence="8 9">
    <name type="scientific">Buttiauxella warmboldiae</name>
    <dbReference type="NCBI Taxonomy" id="82993"/>
    <lineage>
        <taxon>Bacteria</taxon>
        <taxon>Pseudomonadati</taxon>
        <taxon>Pseudomonadota</taxon>
        <taxon>Gammaproteobacteria</taxon>
        <taxon>Enterobacterales</taxon>
        <taxon>Enterobacteriaceae</taxon>
        <taxon>Buttiauxella</taxon>
    </lineage>
</organism>